<evidence type="ECO:0000313" key="16">
    <source>
        <dbReference type="Proteomes" id="UP001623290"/>
    </source>
</evidence>
<evidence type="ECO:0000256" key="7">
    <source>
        <dbReference type="ARBA" id="ARBA00022692"/>
    </source>
</evidence>
<keyword evidence="8" id="KW-0016">Alginate biosynthesis</keyword>
<evidence type="ECO:0000256" key="12">
    <source>
        <dbReference type="ARBA" id="ARBA00031030"/>
    </source>
</evidence>
<evidence type="ECO:0000256" key="14">
    <source>
        <dbReference type="SAM" id="Phobius"/>
    </source>
</evidence>
<name>A0ABZ1DXP9_9RHOB</name>
<evidence type="ECO:0000256" key="3">
    <source>
        <dbReference type="ARBA" id="ARBA00010323"/>
    </source>
</evidence>
<evidence type="ECO:0000256" key="11">
    <source>
        <dbReference type="ARBA" id="ARBA00023315"/>
    </source>
</evidence>
<dbReference type="RefSeq" id="WP_406720783.1">
    <property type="nucleotide sequence ID" value="NZ_CP135443.1"/>
</dbReference>
<evidence type="ECO:0000256" key="6">
    <source>
        <dbReference type="ARBA" id="ARBA00022679"/>
    </source>
</evidence>
<feature type="transmembrane region" description="Helical" evidence="14">
    <location>
        <begin position="310"/>
        <end position="333"/>
    </location>
</feature>
<comment type="similarity">
    <text evidence="3 13">Belongs to the membrane-bound acyltransferase family.</text>
</comment>
<evidence type="ECO:0000313" key="15">
    <source>
        <dbReference type="EMBL" id="WRY33560.1"/>
    </source>
</evidence>
<evidence type="ECO:0000256" key="13">
    <source>
        <dbReference type="PIRNR" id="PIRNR016636"/>
    </source>
</evidence>
<dbReference type="Proteomes" id="UP001623290">
    <property type="component" value="Chromosome"/>
</dbReference>
<dbReference type="InterPro" id="IPR051085">
    <property type="entry name" value="MB_O-acyltransferase"/>
</dbReference>
<dbReference type="InterPro" id="IPR028362">
    <property type="entry name" value="AlgI"/>
</dbReference>
<feature type="transmembrane region" description="Helical" evidence="14">
    <location>
        <begin position="404"/>
        <end position="421"/>
    </location>
</feature>
<dbReference type="PIRSF" id="PIRSF016636">
    <property type="entry name" value="AlgI_DltB"/>
    <property type="match status" value="1"/>
</dbReference>
<accession>A0ABZ1DXP9</accession>
<keyword evidence="7 14" id="KW-0812">Transmembrane</keyword>
<feature type="transmembrane region" description="Helical" evidence="14">
    <location>
        <begin position="115"/>
        <end position="137"/>
    </location>
</feature>
<dbReference type="EMBL" id="CP135443">
    <property type="protein sequence ID" value="WRY33560.1"/>
    <property type="molecule type" value="Genomic_DNA"/>
</dbReference>
<evidence type="ECO:0000256" key="4">
    <source>
        <dbReference type="ARBA" id="ARBA00016084"/>
    </source>
</evidence>
<feature type="transmembrane region" description="Helical" evidence="14">
    <location>
        <begin position="353"/>
        <end position="371"/>
    </location>
</feature>
<protein>
    <recommendedName>
        <fullName evidence="4">Probable alginate O-acetylase AlgI</fullName>
    </recommendedName>
    <alternativeName>
        <fullName evidence="12">Alginate biosynthesis protein AlgI</fullName>
    </alternativeName>
</protein>
<keyword evidence="9 14" id="KW-1133">Transmembrane helix</keyword>
<dbReference type="InterPro" id="IPR004299">
    <property type="entry name" value="MBOAT_fam"/>
</dbReference>
<dbReference type="PIRSF" id="PIRSF500217">
    <property type="entry name" value="AlgI"/>
    <property type="match status" value="1"/>
</dbReference>
<dbReference type="InterPro" id="IPR024194">
    <property type="entry name" value="Ac/AlaTfrase_AlgI/DltB"/>
</dbReference>
<evidence type="ECO:0000256" key="2">
    <source>
        <dbReference type="ARBA" id="ARBA00005182"/>
    </source>
</evidence>
<dbReference type="PANTHER" id="PTHR13285:SF23">
    <property type="entry name" value="TEICHOIC ACID D-ALANYLTRANSFERASE"/>
    <property type="match status" value="1"/>
</dbReference>
<keyword evidence="6 13" id="KW-0808">Transferase</keyword>
<dbReference type="Pfam" id="PF03062">
    <property type="entry name" value="MBOAT"/>
    <property type="match status" value="1"/>
</dbReference>
<comment type="pathway">
    <text evidence="2">Glycan biosynthesis; alginate biosynthesis.</text>
</comment>
<proteinExistence type="inferred from homology"/>
<evidence type="ECO:0000256" key="8">
    <source>
        <dbReference type="ARBA" id="ARBA00022841"/>
    </source>
</evidence>
<gene>
    <name evidence="15" type="ORF">RPE78_12890</name>
</gene>
<organism evidence="15 16">
    <name type="scientific">Thioclava litoralis</name>
    <dbReference type="NCBI Taxonomy" id="3076557"/>
    <lineage>
        <taxon>Bacteria</taxon>
        <taxon>Pseudomonadati</taxon>
        <taxon>Pseudomonadota</taxon>
        <taxon>Alphaproteobacteria</taxon>
        <taxon>Rhodobacterales</taxon>
        <taxon>Paracoccaceae</taxon>
        <taxon>Thioclava</taxon>
    </lineage>
</organism>
<reference evidence="15 16" key="1">
    <citation type="submission" date="2023-09" db="EMBL/GenBank/DDBJ databases">
        <title>Thioclava shenzhenensis sp. nov., a multidrug resistant bacteria-antagonizing species isolated from coastal seawater.</title>
        <authorList>
            <person name="Long M."/>
        </authorList>
    </citation>
    <scope>NUCLEOTIDE SEQUENCE [LARGE SCALE GENOMIC DNA]</scope>
    <source>
        <strain evidence="15 16">FTW29</strain>
    </source>
</reference>
<evidence type="ECO:0000256" key="9">
    <source>
        <dbReference type="ARBA" id="ARBA00022989"/>
    </source>
</evidence>
<feature type="transmembrane region" description="Helical" evidence="14">
    <location>
        <begin position="74"/>
        <end position="95"/>
    </location>
</feature>
<feature type="transmembrane region" description="Helical" evidence="14">
    <location>
        <begin position="149"/>
        <end position="169"/>
    </location>
</feature>
<comment type="subcellular location">
    <subcellularLocation>
        <location evidence="1">Cell membrane</location>
        <topology evidence="1">Multi-pass membrane protein</topology>
    </subcellularLocation>
</comment>
<keyword evidence="11 13" id="KW-0012">Acyltransferase</keyword>
<keyword evidence="10 13" id="KW-0472">Membrane</keyword>
<evidence type="ECO:0000256" key="1">
    <source>
        <dbReference type="ARBA" id="ARBA00004651"/>
    </source>
</evidence>
<evidence type="ECO:0000256" key="5">
    <source>
        <dbReference type="ARBA" id="ARBA00022475"/>
    </source>
</evidence>
<evidence type="ECO:0000256" key="10">
    <source>
        <dbReference type="ARBA" id="ARBA00023136"/>
    </source>
</evidence>
<dbReference type="PANTHER" id="PTHR13285">
    <property type="entry name" value="ACYLTRANSFERASE"/>
    <property type="match status" value="1"/>
</dbReference>
<keyword evidence="5 13" id="KW-1003">Cell membrane</keyword>
<feature type="transmembrane region" description="Helical" evidence="14">
    <location>
        <begin position="461"/>
        <end position="485"/>
    </location>
</feature>
<feature type="transmembrane region" description="Helical" evidence="14">
    <location>
        <begin position="37"/>
        <end position="62"/>
    </location>
</feature>
<keyword evidence="16" id="KW-1185">Reference proteome</keyword>
<feature type="transmembrane region" description="Helical" evidence="14">
    <location>
        <begin position="378"/>
        <end position="398"/>
    </location>
</feature>
<sequence>MVFASETFLFLFLPLFLLAYFLTPRRGKNLTILLGSYLFYAWWRIDFLGLLVATTVFTWVCGRGIAAHLGRRRGKAWLVAGLGGNLAVLGTFKYLGFFMDSLAAAFGTTPDQLGFHWQIILPIGVSFYVFQSISYLVDVWRKDAPADTGLIDFAAFIALFPQLIAGPILRFKDLADQFRDRRSTPEMVADGFARFTIGLAKKVLLADAIAPLADLAFTTADPASPVAWLGAVAYMLQLYFDFSGYSDMAIGLGMIMGFRFTENFNTPYVSRSITEFWRRWHISLSVWLRDYLYIPLGGNRFGTARTYFNLWIVMVLGGLWHGANWTFVIWGAWHGTWLALERAKIVPQGNGALSVLRTLLTVLVGWVFFRAADLDQALGVLAGMAGLNGTAIPFDIAVQIRNEALVFLALAIMVAALEPRLKDLVRQWRAQDISSGTAAGLAGTDSGASGMASVMAPTRSATAAASSLAGSLALALLFTACVLRISEAAFTPFLYFQF</sequence>